<evidence type="ECO:0000313" key="2">
    <source>
        <dbReference type="EMBL" id="GLH95296.1"/>
    </source>
</evidence>
<reference evidence="2" key="1">
    <citation type="submission" date="2022-12" db="EMBL/GenBank/DDBJ databases">
        <title>New Phytohabitans aurantiacus sp. RD004123 nov., an actinomycete isolated from soil.</title>
        <authorList>
            <person name="Triningsih D.W."/>
            <person name="Harunari E."/>
            <person name="Igarashi Y."/>
        </authorList>
    </citation>
    <scope>NUCLEOTIDE SEQUENCE</scope>
    <source>
        <strain evidence="2">RD004123</strain>
    </source>
</reference>
<comment type="caution">
    <text evidence="2">The sequence shown here is derived from an EMBL/GenBank/DDBJ whole genome shotgun (WGS) entry which is preliminary data.</text>
</comment>
<accession>A0ABQ5QN37</accession>
<feature type="transmembrane region" description="Helical" evidence="1">
    <location>
        <begin position="175"/>
        <end position="200"/>
    </location>
</feature>
<name>A0ABQ5QN37_9ACTN</name>
<feature type="transmembrane region" description="Helical" evidence="1">
    <location>
        <begin position="212"/>
        <end position="232"/>
    </location>
</feature>
<evidence type="ECO:0000313" key="3">
    <source>
        <dbReference type="Proteomes" id="UP001144280"/>
    </source>
</evidence>
<keyword evidence="1" id="KW-0812">Transmembrane</keyword>
<feature type="transmembrane region" description="Helical" evidence="1">
    <location>
        <begin position="31"/>
        <end position="49"/>
    </location>
</feature>
<evidence type="ECO:0008006" key="4">
    <source>
        <dbReference type="Google" id="ProtNLM"/>
    </source>
</evidence>
<dbReference type="Proteomes" id="UP001144280">
    <property type="component" value="Unassembled WGS sequence"/>
</dbReference>
<organism evidence="2 3">
    <name type="scientific">Phytohabitans aurantiacus</name>
    <dbReference type="NCBI Taxonomy" id="3016789"/>
    <lineage>
        <taxon>Bacteria</taxon>
        <taxon>Bacillati</taxon>
        <taxon>Actinomycetota</taxon>
        <taxon>Actinomycetes</taxon>
        <taxon>Micromonosporales</taxon>
        <taxon>Micromonosporaceae</taxon>
    </lineage>
</organism>
<feature type="transmembrane region" description="Helical" evidence="1">
    <location>
        <begin position="81"/>
        <end position="103"/>
    </location>
</feature>
<dbReference type="EMBL" id="BSDI01000002">
    <property type="protein sequence ID" value="GLH95296.1"/>
    <property type="molecule type" value="Genomic_DNA"/>
</dbReference>
<feature type="transmembrane region" description="Helical" evidence="1">
    <location>
        <begin position="56"/>
        <end position="75"/>
    </location>
</feature>
<keyword evidence="1" id="KW-1133">Transmembrane helix</keyword>
<evidence type="ECO:0000256" key="1">
    <source>
        <dbReference type="SAM" id="Phobius"/>
    </source>
</evidence>
<protein>
    <recommendedName>
        <fullName evidence="4">DUF4386 domain-containing protein</fullName>
    </recommendedName>
</protein>
<keyword evidence="1" id="KW-0472">Membrane</keyword>
<feature type="transmembrane region" description="Helical" evidence="1">
    <location>
        <begin position="115"/>
        <end position="135"/>
    </location>
</feature>
<dbReference type="RefSeq" id="WP_281892267.1">
    <property type="nucleotide sequence ID" value="NZ_BSDI01000002.1"/>
</dbReference>
<gene>
    <name evidence="2" type="ORF">Pa4123_05680</name>
</gene>
<feature type="transmembrane region" description="Helical" evidence="1">
    <location>
        <begin position="238"/>
        <end position="263"/>
    </location>
</feature>
<sequence length="274" mass="27673">MSRYLAWAVWPLGLLLTVAYAVADLVPLPVFVVVDLAYLAAVTVVVRGAGMLAGMLVAPAGLIFSLAALTGAPTAREPATMVANAGVLTATAALLLTGVVLVAARVWDGSGRGPAALAVTALVVATSCYLVNLLARAAVVLSGAAPAQAAVEDQAWQAHAYLRGLDGEPDLLTLLLVWLDLMQMAYAVLAYLSVALLAVAARRAGWLAKRPAHGLVALGAGMAGIATVAAIFGSTPGVLGAVAAGAAFALTIPFMTTLPPALLGAAVSRRRHPD</sequence>
<proteinExistence type="predicted"/>
<keyword evidence="3" id="KW-1185">Reference proteome</keyword>